<feature type="transmembrane region" description="Helical" evidence="5">
    <location>
        <begin position="86"/>
        <end position="104"/>
    </location>
</feature>
<evidence type="ECO:0000256" key="5">
    <source>
        <dbReference type="SAM" id="Phobius"/>
    </source>
</evidence>
<accession>A0A4P9Y6Z2</accession>
<comment type="subcellular location">
    <subcellularLocation>
        <location evidence="1">Membrane</location>
        <topology evidence="1">Multi-pass membrane protein</topology>
    </subcellularLocation>
</comment>
<dbReference type="AlphaFoldDB" id="A0A4P9Y6Z2"/>
<dbReference type="OrthoDB" id="2156690at2759"/>
<dbReference type="InterPro" id="IPR018499">
    <property type="entry name" value="Tetraspanin/Peripherin"/>
</dbReference>
<gene>
    <name evidence="6" type="ORF">BJ684DRAFT_19567</name>
</gene>
<evidence type="ECO:0000256" key="1">
    <source>
        <dbReference type="ARBA" id="ARBA00004141"/>
    </source>
</evidence>
<protein>
    <recommendedName>
        <fullName evidence="8">Tetraspanin family-domain-containing protein</fullName>
    </recommendedName>
</protein>
<proteinExistence type="predicted"/>
<reference evidence="7" key="1">
    <citation type="journal article" date="2018" name="Nat. Microbiol.">
        <title>Leveraging single-cell genomics to expand the fungal tree of life.</title>
        <authorList>
            <person name="Ahrendt S.R."/>
            <person name="Quandt C.A."/>
            <person name="Ciobanu D."/>
            <person name="Clum A."/>
            <person name="Salamov A."/>
            <person name="Andreopoulos B."/>
            <person name="Cheng J.F."/>
            <person name="Woyke T."/>
            <person name="Pelin A."/>
            <person name="Henrissat B."/>
            <person name="Reynolds N.K."/>
            <person name="Benny G.L."/>
            <person name="Smith M.E."/>
            <person name="James T.Y."/>
            <person name="Grigoriev I.V."/>
        </authorList>
    </citation>
    <scope>NUCLEOTIDE SEQUENCE [LARGE SCALE GENOMIC DNA]</scope>
</reference>
<dbReference type="Proteomes" id="UP000267251">
    <property type="component" value="Unassembled WGS sequence"/>
</dbReference>
<feature type="transmembrane region" description="Helical" evidence="5">
    <location>
        <begin position="124"/>
        <end position="147"/>
    </location>
</feature>
<dbReference type="SUPFAM" id="SSF48652">
    <property type="entry name" value="Tetraspanin"/>
    <property type="match status" value="1"/>
</dbReference>
<feature type="transmembrane region" description="Helical" evidence="5">
    <location>
        <begin position="153"/>
        <end position="176"/>
    </location>
</feature>
<keyword evidence="7" id="KW-1185">Reference proteome</keyword>
<evidence type="ECO:0000256" key="4">
    <source>
        <dbReference type="ARBA" id="ARBA00023136"/>
    </source>
</evidence>
<dbReference type="GO" id="GO:0016020">
    <property type="term" value="C:membrane"/>
    <property type="evidence" value="ECO:0007669"/>
    <property type="project" value="UniProtKB-SubCell"/>
</dbReference>
<keyword evidence="3 5" id="KW-1133">Transmembrane helix</keyword>
<evidence type="ECO:0000256" key="3">
    <source>
        <dbReference type="ARBA" id="ARBA00022989"/>
    </source>
</evidence>
<evidence type="ECO:0008006" key="8">
    <source>
        <dbReference type="Google" id="ProtNLM"/>
    </source>
</evidence>
<sequence length="282" mass="32098">MSLGHPRRPNSPVRGDKVVVDGDSEKMHEKKEQMGSFMEMGQEYESGGKWLRSKWALLGVNLMVSAMHEFGRVARDSLLFNPSITPMSYIQLALYGSSFLIFSFMTWGNSWDQATTLLSTDKNLIILITLASTFTLICSAFGFYATLTERRPLLAWWCIMLWPCLAIITSVGYVSYKRQLWNLRAKLGHQWKDFGDEERLRIQDNLHCCGFQGPLDRAAASARCYTRSLLPGCLGKLYRFSHKALTICFISAFSIVPFHLAGIFISLLCSNHVNRNFGRRTR</sequence>
<evidence type="ECO:0000313" key="7">
    <source>
        <dbReference type="Proteomes" id="UP000267251"/>
    </source>
</evidence>
<keyword evidence="4 5" id="KW-0472">Membrane</keyword>
<dbReference type="EMBL" id="KZ987907">
    <property type="protein sequence ID" value="RKP13991.1"/>
    <property type="molecule type" value="Genomic_DNA"/>
</dbReference>
<dbReference type="Pfam" id="PF00335">
    <property type="entry name" value="Tetraspanin"/>
    <property type="match status" value="1"/>
</dbReference>
<evidence type="ECO:0000256" key="2">
    <source>
        <dbReference type="ARBA" id="ARBA00022692"/>
    </source>
</evidence>
<organism evidence="6 7">
    <name type="scientific">Piptocephalis cylindrospora</name>
    <dbReference type="NCBI Taxonomy" id="1907219"/>
    <lineage>
        <taxon>Eukaryota</taxon>
        <taxon>Fungi</taxon>
        <taxon>Fungi incertae sedis</taxon>
        <taxon>Zoopagomycota</taxon>
        <taxon>Zoopagomycotina</taxon>
        <taxon>Zoopagomycetes</taxon>
        <taxon>Zoopagales</taxon>
        <taxon>Piptocephalidaceae</taxon>
        <taxon>Piptocephalis</taxon>
    </lineage>
</organism>
<name>A0A4P9Y6Z2_9FUNG</name>
<keyword evidence="2 5" id="KW-0812">Transmembrane</keyword>
<evidence type="ECO:0000313" key="6">
    <source>
        <dbReference type="EMBL" id="RKP13991.1"/>
    </source>
</evidence>
<feature type="transmembrane region" description="Helical" evidence="5">
    <location>
        <begin position="244"/>
        <end position="268"/>
    </location>
</feature>
<dbReference type="InterPro" id="IPR008952">
    <property type="entry name" value="Tetraspanin_EC2_sf"/>
</dbReference>